<dbReference type="AlphaFoldDB" id="A0A846WGE1"/>
<evidence type="ECO:0000313" key="4">
    <source>
        <dbReference type="EMBL" id="NKX91667.1"/>
    </source>
</evidence>
<dbReference type="EMBL" id="JAAXOM010000022">
    <property type="protein sequence ID" value="NKX91667.1"/>
    <property type="molecule type" value="Genomic_DNA"/>
</dbReference>
<dbReference type="GO" id="GO:0003676">
    <property type="term" value="F:nucleic acid binding"/>
    <property type="evidence" value="ECO:0007669"/>
    <property type="project" value="InterPro"/>
</dbReference>
<evidence type="ECO:0000256" key="2">
    <source>
        <dbReference type="SAM" id="MobiDB-lite"/>
    </source>
</evidence>
<comment type="caution">
    <text evidence="4">The sequence shown here is derived from an EMBL/GenBank/DDBJ whole genome shotgun (WGS) entry which is preliminary data.</text>
</comment>
<proteinExistence type="predicted"/>
<dbReference type="PANTHER" id="PTHR46889">
    <property type="entry name" value="TRANSPOSASE INSF FOR INSERTION SEQUENCE IS3B-RELATED"/>
    <property type="match status" value="1"/>
</dbReference>
<gene>
    <name evidence="4" type="ORF">HGA10_30765</name>
</gene>
<dbReference type="Proteomes" id="UP000572007">
    <property type="component" value="Unassembled WGS sequence"/>
</dbReference>
<accession>A0A846WGE1</accession>
<dbReference type="Gene3D" id="3.30.420.10">
    <property type="entry name" value="Ribonuclease H-like superfamily/Ribonuclease H"/>
    <property type="match status" value="1"/>
</dbReference>
<dbReference type="InterPro" id="IPR050900">
    <property type="entry name" value="Transposase_IS3/IS150/IS904"/>
</dbReference>
<feature type="coiled-coil region" evidence="1">
    <location>
        <begin position="76"/>
        <end position="103"/>
    </location>
</feature>
<keyword evidence="1" id="KW-0175">Coiled coil</keyword>
<dbReference type="SUPFAM" id="SSF53098">
    <property type="entry name" value="Ribonuclease H-like"/>
    <property type="match status" value="1"/>
</dbReference>
<evidence type="ECO:0000259" key="3">
    <source>
        <dbReference type="PROSITE" id="PS50994"/>
    </source>
</evidence>
<dbReference type="PROSITE" id="PS50994">
    <property type="entry name" value="INTEGRASE"/>
    <property type="match status" value="1"/>
</dbReference>
<feature type="domain" description="Integrase catalytic" evidence="3">
    <location>
        <begin position="249"/>
        <end position="411"/>
    </location>
</feature>
<dbReference type="InterPro" id="IPR001584">
    <property type="entry name" value="Integrase_cat-core"/>
</dbReference>
<name>A0A846WGE1_9NOCA</name>
<protein>
    <submittedName>
        <fullName evidence="4">IS3 family transposase</fullName>
    </submittedName>
</protein>
<dbReference type="InterPro" id="IPR012337">
    <property type="entry name" value="RNaseH-like_sf"/>
</dbReference>
<feature type="region of interest" description="Disordered" evidence="2">
    <location>
        <begin position="158"/>
        <end position="178"/>
    </location>
</feature>
<evidence type="ECO:0000256" key="1">
    <source>
        <dbReference type="SAM" id="Coils"/>
    </source>
</evidence>
<dbReference type="InterPro" id="IPR048020">
    <property type="entry name" value="Transpos_IS3"/>
</dbReference>
<sequence>MASSARGDGPRRRRAFTAAEKLAHLTAYEQAVETGQGGAYLRREGLYSSLMTEWRKLRDAGVLESKKPAAKKVGKLTAEQAEIARLKRELALKDKRLATTEAALDIMGKAVALLNDLRERGAGPAARQALNSAYAQLREAGVATRAAAALTGLSRATMNRNTKPGAGQSVPRPAPRNKLTDVERTRVLEVLNSPEFVDAAPLTVWATLLDAGTYLCSVSTMYRILAENTLVKERRRLARHPKSTCPELVATAPRQVYSWDITKLAGPGKGLYYDAYVMIDIYSRYIVGVHVHHRESGVLAKELMEQIFGTHGIPRVVHADRGTAMTSKSVTALLADLEVTRSHSRPRVSNDNPYSEAWFKTLKYAPEFPTRFGSLWQARDFMNRFVDWYNHEHRHTGIGLHTPAEVFYGLAAARDAERRQVLAAARIRHPHRFGGTTRAPKIIDLPTAAWINQPEQEDQQHQVA</sequence>
<dbReference type="NCBIfam" id="NF033516">
    <property type="entry name" value="transpos_IS3"/>
    <property type="match status" value="1"/>
</dbReference>
<dbReference type="GO" id="GO:0015074">
    <property type="term" value="P:DNA integration"/>
    <property type="evidence" value="ECO:0007669"/>
    <property type="project" value="InterPro"/>
</dbReference>
<dbReference type="PANTHER" id="PTHR46889:SF4">
    <property type="entry name" value="TRANSPOSASE INSO FOR INSERTION SEQUENCE ELEMENT IS911B-RELATED"/>
    <property type="match status" value="1"/>
</dbReference>
<dbReference type="Pfam" id="PF00665">
    <property type="entry name" value="rve"/>
    <property type="match status" value="1"/>
</dbReference>
<dbReference type="InterPro" id="IPR036397">
    <property type="entry name" value="RNaseH_sf"/>
</dbReference>
<evidence type="ECO:0000313" key="5">
    <source>
        <dbReference type="Proteomes" id="UP000572007"/>
    </source>
</evidence>
<organism evidence="4 5">
    <name type="scientific">Nocardia coubleae</name>
    <dbReference type="NCBI Taxonomy" id="356147"/>
    <lineage>
        <taxon>Bacteria</taxon>
        <taxon>Bacillati</taxon>
        <taxon>Actinomycetota</taxon>
        <taxon>Actinomycetes</taxon>
        <taxon>Mycobacteriales</taxon>
        <taxon>Nocardiaceae</taxon>
        <taxon>Nocardia</taxon>
    </lineage>
</organism>
<reference evidence="4 5" key="1">
    <citation type="submission" date="2020-04" db="EMBL/GenBank/DDBJ databases">
        <title>MicrobeNet Type strains.</title>
        <authorList>
            <person name="Nicholson A.C."/>
        </authorList>
    </citation>
    <scope>NUCLEOTIDE SEQUENCE [LARGE SCALE GENOMIC DNA]</scope>
    <source>
        <strain evidence="4 5">DSM 44960</strain>
    </source>
</reference>
<dbReference type="RefSeq" id="WP_157105182.1">
    <property type="nucleotide sequence ID" value="NZ_JAAXOM010000022.1"/>
</dbReference>
<keyword evidence="5" id="KW-1185">Reference proteome</keyword>